<dbReference type="InterPro" id="IPR036188">
    <property type="entry name" value="FAD/NAD-bd_sf"/>
</dbReference>
<keyword evidence="1" id="KW-0614">Plasmid</keyword>
<reference evidence="1" key="1">
    <citation type="submission" date="2020-02" db="EMBL/GenBank/DDBJ databases">
        <title>Unexpected conservation and global transmission of agrobacterial virulence plasmids.</title>
        <authorList>
            <person name="Weisberg A.J."/>
            <person name="Davis E.W. II"/>
            <person name="Tabima J.R."/>
            <person name="Belcher M.S."/>
            <person name="Miller M."/>
            <person name="Kuo C.-H."/>
            <person name="Loper J.E."/>
            <person name="Grunwald N.J."/>
            <person name="Putnam M.L."/>
            <person name="Chang J.H."/>
        </authorList>
    </citation>
    <scope>NUCLEOTIDE SEQUENCE</scope>
    <source>
        <strain evidence="1">Q15/94</strain>
        <plasmid evidence="1">pQ15_94_2</plasmid>
    </source>
</reference>
<name>A0AAJ4N8R6_AGRTU</name>
<dbReference type="Proteomes" id="UP000663946">
    <property type="component" value="Plasmid pQ15_94_2"/>
</dbReference>
<evidence type="ECO:0000313" key="1">
    <source>
        <dbReference type="EMBL" id="QTG16907.1"/>
    </source>
</evidence>
<sequence length="524" mass="55765">MDDIYDVIAVGSGINSLVLAAQLSLRGKRVLVLERESIPGGCLKSAELTLPGYRHDVFATSVPAFVTAPHYGSLGPALAQEGLKVLTGDRPTAVLTPDGRSLVLTRDRQSNILELDAVDDGDGKAFARAMAEIKRDGYMIDAFLGSEVLGRANVLAIFKLWRQRGVTGMSQFGGNSLRSLREWLEDDFRSDLPRALIAPWILHCGLDPEAPMSAMMGKLILSLIESAGAPVIEGGIANLVEALGRIIARSEGRISCDQHVERVQVKNGRATGVITADGAIYSARRAVACNVTPQQLYGALLQDAHVPPNLASAARSYRYGRSGMQIHLALSEPASWRDPALNDVALVHLTAGLDAVSCATNEAARGLLPSEPTIVVGQPTTVDPSRCPPGAGILWLQLLELPSAPKADASGEISVDPDRGWTLELKNAYAERVLDRLSVAIPQLRSTILGSHILSPSDLAKQNINLVGGDPYSGACGIEQFHWFRPPTAGSHRTSIRNLYHIGASSHPGPSVAGLSGHIVSTLV</sequence>
<protein>
    <submittedName>
        <fullName evidence="1">NAD(P)/FAD-dependent oxidoreductase</fullName>
    </submittedName>
</protein>
<accession>A0AAJ4N8R6</accession>
<evidence type="ECO:0000313" key="2">
    <source>
        <dbReference type="Proteomes" id="UP000663946"/>
    </source>
</evidence>
<geneLocation type="plasmid" evidence="1 2">
    <name>pQ15_94_2</name>
</geneLocation>
<dbReference type="PANTHER" id="PTHR10668">
    <property type="entry name" value="PHYTOENE DEHYDROGENASE"/>
    <property type="match status" value="1"/>
</dbReference>
<dbReference type="PANTHER" id="PTHR10668:SF105">
    <property type="entry name" value="DEHYDROGENASE-RELATED"/>
    <property type="match status" value="1"/>
</dbReference>
<dbReference type="Gene3D" id="3.50.50.60">
    <property type="entry name" value="FAD/NAD(P)-binding domain"/>
    <property type="match status" value="2"/>
</dbReference>
<proteinExistence type="predicted"/>
<dbReference type="RefSeq" id="WP_333722699.1">
    <property type="nucleotide sequence ID" value="NZ_CP049219.1"/>
</dbReference>
<dbReference type="AlphaFoldDB" id="A0AAJ4N8R6"/>
<dbReference type="EMBL" id="CP049219">
    <property type="protein sequence ID" value="QTG16907.1"/>
    <property type="molecule type" value="Genomic_DNA"/>
</dbReference>
<dbReference type="Pfam" id="PF13450">
    <property type="entry name" value="NAD_binding_8"/>
    <property type="match status" value="1"/>
</dbReference>
<dbReference type="SUPFAM" id="SSF51905">
    <property type="entry name" value="FAD/NAD(P)-binding domain"/>
    <property type="match status" value="1"/>
</dbReference>
<gene>
    <name evidence="1" type="ORF">G6M86_26745</name>
</gene>
<organism evidence="1 2">
    <name type="scientific">Agrobacterium tumefaciens</name>
    <dbReference type="NCBI Taxonomy" id="358"/>
    <lineage>
        <taxon>Bacteria</taxon>
        <taxon>Pseudomonadati</taxon>
        <taxon>Pseudomonadota</taxon>
        <taxon>Alphaproteobacteria</taxon>
        <taxon>Hyphomicrobiales</taxon>
        <taxon>Rhizobiaceae</taxon>
        <taxon>Rhizobium/Agrobacterium group</taxon>
        <taxon>Agrobacterium</taxon>
        <taxon>Agrobacterium tumefaciens complex</taxon>
    </lineage>
</organism>